<dbReference type="InterPro" id="IPR004099">
    <property type="entry name" value="Pyr_nucl-diS_OxRdtase_dimer"/>
</dbReference>
<evidence type="ECO:0000256" key="10">
    <source>
        <dbReference type="ARBA" id="ARBA00023157"/>
    </source>
</evidence>
<dbReference type="PIRSF" id="PIRSF000350">
    <property type="entry name" value="Mercury_reductase_MerA"/>
    <property type="match status" value="1"/>
</dbReference>
<feature type="binding site" evidence="14">
    <location>
        <position position="290"/>
    </location>
    <ligand>
        <name>NAD(+)</name>
        <dbReference type="ChEBI" id="CHEBI:57540"/>
    </ligand>
</feature>
<dbReference type="InterPro" id="IPR036188">
    <property type="entry name" value="FAD/NAD-bd_sf"/>
</dbReference>
<dbReference type="PRINTS" id="PR00368">
    <property type="entry name" value="FADPNR"/>
</dbReference>
<evidence type="ECO:0000256" key="14">
    <source>
        <dbReference type="PIRSR" id="PIRSR000350-3"/>
    </source>
</evidence>
<dbReference type="InterPro" id="IPR023753">
    <property type="entry name" value="FAD/NAD-binding_dom"/>
</dbReference>
<comment type="cofactor">
    <cofactor evidence="14 16">
        <name>FAD</name>
        <dbReference type="ChEBI" id="CHEBI:57692"/>
    </cofactor>
    <text evidence="14 16">Binds 1 FAD per subunit.</text>
</comment>
<feature type="binding site" evidence="14">
    <location>
        <begin position="189"/>
        <end position="196"/>
    </location>
    <ligand>
        <name>NAD(+)</name>
        <dbReference type="ChEBI" id="CHEBI:57540"/>
    </ligand>
</feature>
<dbReference type="Gene3D" id="3.30.390.30">
    <property type="match status" value="1"/>
</dbReference>
<keyword evidence="14" id="KW-0547">Nucleotide-binding</keyword>
<comment type="subcellular location">
    <subcellularLocation>
        <location evidence="1">Cytoplasm</location>
    </subcellularLocation>
</comment>
<feature type="domain" description="FAD/NAD(P)-binding" evidence="18">
    <location>
        <begin position="6"/>
        <end position="346"/>
    </location>
</feature>
<dbReference type="AlphaFoldDB" id="A0A450U7X4"/>
<feature type="binding site" evidence="14">
    <location>
        <begin position="337"/>
        <end position="340"/>
    </location>
    <ligand>
        <name>FAD</name>
        <dbReference type="ChEBI" id="CHEBI:57692"/>
    </ligand>
</feature>
<name>A0A450U7X4_9GAMM</name>
<dbReference type="PROSITE" id="PS00076">
    <property type="entry name" value="PYRIDINE_REDOX_1"/>
    <property type="match status" value="1"/>
</dbReference>
<dbReference type="InterPro" id="IPR012999">
    <property type="entry name" value="Pyr_OxRdtase_I_AS"/>
</dbReference>
<feature type="binding site" evidence="14">
    <location>
        <position position="212"/>
    </location>
    <ligand>
        <name>NAD(+)</name>
        <dbReference type="ChEBI" id="CHEBI:57540"/>
    </ligand>
</feature>
<accession>A0A450U7X4</accession>
<evidence type="ECO:0000256" key="4">
    <source>
        <dbReference type="ARBA" id="ARBA00016961"/>
    </source>
</evidence>
<evidence type="ECO:0000256" key="5">
    <source>
        <dbReference type="ARBA" id="ARBA00022490"/>
    </source>
</evidence>
<dbReference type="GO" id="GO:0050660">
    <property type="term" value="F:flavin adenine dinucleotide binding"/>
    <property type="evidence" value="ECO:0007669"/>
    <property type="project" value="InterPro"/>
</dbReference>
<evidence type="ECO:0000256" key="15">
    <source>
        <dbReference type="PIRSR" id="PIRSR000350-4"/>
    </source>
</evidence>
<evidence type="ECO:0000256" key="16">
    <source>
        <dbReference type="RuleBase" id="RU003692"/>
    </source>
</evidence>
<evidence type="ECO:0000259" key="17">
    <source>
        <dbReference type="Pfam" id="PF02852"/>
    </source>
</evidence>
<proteinExistence type="inferred from homology"/>
<dbReference type="InterPro" id="IPR050151">
    <property type="entry name" value="Class-I_Pyr_Nuc-Dis_Oxidored"/>
</dbReference>
<comment type="catalytic activity">
    <reaction evidence="12 16">
        <text>N(6)-[(R)-dihydrolipoyl]-L-lysyl-[protein] + NAD(+) = N(6)-[(R)-lipoyl]-L-lysyl-[protein] + NADH + H(+)</text>
        <dbReference type="Rhea" id="RHEA:15045"/>
        <dbReference type="Rhea" id="RHEA-COMP:10474"/>
        <dbReference type="Rhea" id="RHEA-COMP:10475"/>
        <dbReference type="ChEBI" id="CHEBI:15378"/>
        <dbReference type="ChEBI" id="CHEBI:57540"/>
        <dbReference type="ChEBI" id="CHEBI:57945"/>
        <dbReference type="ChEBI" id="CHEBI:83099"/>
        <dbReference type="ChEBI" id="CHEBI:83100"/>
        <dbReference type="EC" id="1.8.1.4"/>
    </reaction>
</comment>
<dbReference type="PANTHER" id="PTHR22912:SF224">
    <property type="entry name" value="DIHYDROLIPOYL DEHYDROGENASE"/>
    <property type="match status" value="1"/>
</dbReference>
<evidence type="ECO:0000256" key="8">
    <source>
        <dbReference type="ARBA" id="ARBA00023002"/>
    </source>
</evidence>
<evidence type="ECO:0000259" key="18">
    <source>
        <dbReference type="Pfam" id="PF07992"/>
    </source>
</evidence>
<organism evidence="19">
    <name type="scientific">Candidatus Kentrum sp. LFY</name>
    <dbReference type="NCBI Taxonomy" id="2126342"/>
    <lineage>
        <taxon>Bacteria</taxon>
        <taxon>Pseudomonadati</taxon>
        <taxon>Pseudomonadota</taxon>
        <taxon>Gammaproteobacteria</taxon>
        <taxon>Candidatus Kentrum</taxon>
    </lineage>
</organism>
<dbReference type="Pfam" id="PF07992">
    <property type="entry name" value="Pyr_redox_2"/>
    <property type="match status" value="1"/>
</dbReference>
<evidence type="ECO:0000256" key="3">
    <source>
        <dbReference type="ARBA" id="ARBA00012608"/>
    </source>
</evidence>
<dbReference type="InterPro" id="IPR001100">
    <property type="entry name" value="Pyr_nuc-diS_OxRdtase"/>
</dbReference>
<dbReference type="GO" id="GO:0006103">
    <property type="term" value="P:2-oxoglutarate metabolic process"/>
    <property type="evidence" value="ECO:0007669"/>
    <property type="project" value="TreeGrafter"/>
</dbReference>
<dbReference type="GO" id="GO:0005737">
    <property type="term" value="C:cytoplasm"/>
    <property type="evidence" value="ECO:0007669"/>
    <property type="project" value="UniProtKB-SubCell"/>
</dbReference>
<feature type="binding site" evidence="14">
    <location>
        <position position="59"/>
    </location>
    <ligand>
        <name>FAD</name>
        <dbReference type="ChEBI" id="CHEBI:57692"/>
    </ligand>
</feature>
<protein>
    <recommendedName>
        <fullName evidence="4 16">Dihydrolipoyl dehydrogenase</fullName>
        <ecNumber evidence="3 16">1.8.1.4</ecNumber>
    </recommendedName>
</protein>
<feature type="active site" description="Proton acceptor" evidence="13">
    <location>
        <position position="463"/>
    </location>
</feature>
<evidence type="ECO:0000256" key="13">
    <source>
        <dbReference type="PIRSR" id="PIRSR000350-2"/>
    </source>
</evidence>
<reference evidence="19" key="1">
    <citation type="submission" date="2019-02" db="EMBL/GenBank/DDBJ databases">
        <authorList>
            <person name="Gruber-Vodicka R. H."/>
            <person name="Seah K. B. B."/>
        </authorList>
    </citation>
    <scope>NUCLEOTIDE SEQUENCE</scope>
    <source>
        <strain evidence="19">BECK_M6</strain>
    </source>
</reference>
<dbReference type="InterPro" id="IPR006258">
    <property type="entry name" value="Lipoamide_DH"/>
</dbReference>
<keyword evidence="8 16" id="KW-0560">Oxidoreductase</keyword>
<evidence type="ECO:0000256" key="11">
    <source>
        <dbReference type="ARBA" id="ARBA00023284"/>
    </source>
</evidence>
<evidence type="ECO:0000256" key="9">
    <source>
        <dbReference type="ARBA" id="ARBA00023027"/>
    </source>
</evidence>
<evidence type="ECO:0000313" key="19">
    <source>
        <dbReference type="EMBL" id="VFJ88009.1"/>
    </source>
</evidence>
<keyword evidence="9 14" id="KW-0520">NAD</keyword>
<dbReference type="Pfam" id="PF02852">
    <property type="entry name" value="Pyr_redox_dim"/>
    <property type="match status" value="1"/>
</dbReference>
<dbReference type="EC" id="1.8.1.4" evidence="3 16"/>
<dbReference type="SUPFAM" id="SSF55424">
    <property type="entry name" value="FAD/NAD-linked reductases, dimerisation (C-terminal) domain"/>
    <property type="match status" value="1"/>
</dbReference>
<feature type="disulfide bond" description="Redox-active" evidence="15">
    <location>
        <begin position="50"/>
        <end position="55"/>
    </location>
</feature>
<feature type="binding site" evidence="14">
    <location>
        <position position="331"/>
    </location>
    <ligand>
        <name>FAD</name>
        <dbReference type="ChEBI" id="CHEBI:57692"/>
    </ligand>
</feature>
<dbReference type="EMBL" id="CAADFH010000003">
    <property type="protein sequence ID" value="VFJ88009.1"/>
    <property type="molecule type" value="Genomic_DNA"/>
</dbReference>
<evidence type="ECO:0000256" key="12">
    <source>
        <dbReference type="ARBA" id="ARBA00049187"/>
    </source>
</evidence>
<dbReference type="Gene3D" id="3.50.50.60">
    <property type="entry name" value="FAD/NAD(P)-binding domain"/>
    <property type="match status" value="2"/>
</dbReference>
<dbReference type="FunFam" id="3.30.390.30:FF:000001">
    <property type="entry name" value="Dihydrolipoyl dehydrogenase"/>
    <property type="match status" value="1"/>
</dbReference>
<keyword evidence="7 14" id="KW-0274">FAD</keyword>
<feature type="domain" description="Pyridine nucleotide-disulphide oxidoreductase dimerisation" evidence="17">
    <location>
        <begin position="365"/>
        <end position="474"/>
    </location>
</feature>
<sequence length="484" mass="50994">MTTENYDLIILGGGPGGYVAAIRAAQLGFKTACVDGWRDASGKPSLGGTCLNAGCIPSKALLDSSHHYHDLVHSLPVHGIHVESARVDVPAMQARKDKIVTILTGGIKGLFKKNKVVWIPGQGAFLSRNRIEVTQQSGDKSVIEARNIIIATGSVPASISVAPVDNRYIVDSTGALNFQAVPKRLGIIGAGVIGLELGSVWSRLGSEVVLLEAQDTFLASADGRIAKEAYKVLRKQGLDIRLGALVKSVEVAAVEKGQESPTEKGNITVGYESNGEAQTLRVDKLVVACGRQPVTSGLGIEKIGLTTDDRGGIEVDAHCRTDIEGIYAIGDVVRGPMLAHKASEEGIAVVEEIAGQSSAVNYDTIPQVVYTHPEIAWVGKTEEALKAENIPFRVGDCPLRAIGRAHGSGETDGFVKIIGDAETDRILGAHLFGANASELIAELVTAMEFSASTEDVARIVHAHPTLSEAIHEAALAADGRAIHL</sequence>
<keyword evidence="5" id="KW-0963">Cytoplasm</keyword>
<dbReference type="PRINTS" id="PR00411">
    <property type="entry name" value="PNDRDTASEI"/>
</dbReference>
<keyword evidence="6 16" id="KW-0285">Flavoprotein</keyword>
<dbReference type="NCBIfam" id="TIGR01350">
    <property type="entry name" value="lipoamide_DH"/>
    <property type="match status" value="1"/>
</dbReference>
<evidence type="ECO:0000256" key="1">
    <source>
        <dbReference type="ARBA" id="ARBA00004496"/>
    </source>
</evidence>
<keyword evidence="11 16" id="KW-0676">Redox-active center</keyword>
<dbReference type="SUPFAM" id="SSF51905">
    <property type="entry name" value="FAD/NAD(P)-binding domain"/>
    <property type="match status" value="1"/>
</dbReference>
<dbReference type="PANTHER" id="PTHR22912">
    <property type="entry name" value="DISULFIDE OXIDOREDUCTASE"/>
    <property type="match status" value="1"/>
</dbReference>
<comment type="similarity">
    <text evidence="2 16">Belongs to the class-I pyridine nucleotide-disulfide oxidoreductase family.</text>
</comment>
<evidence type="ECO:0000256" key="6">
    <source>
        <dbReference type="ARBA" id="ARBA00022630"/>
    </source>
</evidence>
<feature type="binding site" evidence="14">
    <location>
        <begin position="152"/>
        <end position="154"/>
    </location>
    <ligand>
        <name>FAD</name>
        <dbReference type="ChEBI" id="CHEBI:57692"/>
    </ligand>
</feature>
<feature type="binding site" evidence="14">
    <location>
        <position position="123"/>
    </location>
    <ligand>
        <name>FAD</name>
        <dbReference type="ChEBI" id="CHEBI:57692"/>
    </ligand>
</feature>
<dbReference type="GO" id="GO:0004148">
    <property type="term" value="F:dihydrolipoyl dehydrogenase (NADH) activity"/>
    <property type="evidence" value="ECO:0007669"/>
    <property type="project" value="UniProtKB-EC"/>
</dbReference>
<keyword evidence="10" id="KW-1015">Disulfide bond</keyword>
<evidence type="ECO:0000256" key="2">
    <source>
        <dbReference type="ARBA" id="ARBA00007532"/>
    </source>
</evidence>
<dbReference type="InterPro" id="IPR016156">
    <property type="entry name" value="FAD/NAD-linked_Rdtase_dimer_sf"/>
</dbReference>
<comment type="miscellaneous">
    <text evidence="16">The active site is a redox-active disulfide bond.</text>
</comment>
<gene>
    <name evidence="19" type="ORF">BECKLFY1418A_GA0070994_100313</name>
</gene>
<evidence type="ECO:0000256" key="7">
    <source>
        <dbReference type="ARBA" id="ARBA00022827"/>
    </source>
</evidence>